<dbReference type="RefSeq" id="WP_150650731.1">
    <property type="nucleotide sequence ID" value="NZ_CABVHJ010000008.1"/>
</dbReference>
<dbReference type="AlphaFoldDB" id="A0A5E7WMD8"/>
<dbReference type="EMBL" id="CABVHJ010000008">
    <property type="protein sequence ID" value="VVM90552.1"/>
    <property type="molecule type" value="Genomic_DNA"/>
</dbReference>
<protein>
    <recommendedName>
        <fullName evidence="3">DUF1652 domain-containing protein</fullName>
    </recommendedName>
</protein>
<dbReference type="InterPro" id="IPR012448">
    <property type="entry name" value="DUF1652"/>
</dbReference>
<evidence type="ECO:0000313" key="1">
    <source>
        <dbReference type="EMBL" id="VVM90552.1"/>
    </source>
</evidence>
<dbReference type="Proteomes" id="UP000327167">
    <property type="component" value="Unassembled WGS sequence"/>
</dbReference>
<name>A0A5E7WMD8_PSEFL</name>
<dbReference type="Pfam" id="PF07865">
    <property type="entry name" value="DUF1652"/>
    <property type="match status" value="1"/>
</dbReference>
<sequence length="85" mass="9539">MMNLVQLRAQLERSFSPLACECLVDGDHSLTVKLYHPVSGQVDLVISGLKLDALRTPEAVEALVEELRYELESNSLRLFRDPDLA</sequence>
<evidence type="ECO:0000313" key="2">
    <source>
        <dbReference type="Proteomes" id="UP000327167"/>
    </source>
</evidence>
<proteinExistence type="predicted"/>
<accession>A0A5E7WMD8</accession>
<evidence type="ECO:0008006" key="3">
    <source>
        <dbReference type="Google" id="ProtNLM"/>
    </source>
</evidence>
<reference evidence="1 2" key="1">
    <citation type="submission" date="2019-09" db="EMBL/GenBank/DDBJ databases">
        <authorList>
            <person name="Chandra G."/>
            <person name="Truman W A."/>
        </authorList>
    </citation>
    <scope>NUCLEOTIDE SEQUENCE [LARGE SCALE GENOMIC DNA]</scope>
    <source>
        <strain evidence="1">PS655</strain>
    </source>
</reference>
<gene>
    <name evidence="1" type="ORF">PS655_02794</name>
</gene>
<organism evidence="1 2">
    <name type="scientific">Pseudomonas fluorescens</name>
    <dbReference type="NCBI Taxonomy" id="294"/>
    <lineage>
        <taxon>Bacteria</taxon>
        <taxon>Pseudomonadati</taxon>
        <taxon>Pseudomonadota</taxon>
        <taxon>Gammaproteobacteria</taxon>
        <taxon>Pseudomonadales</taxon>
        <taxon>Pseudomonadaceae</taxon>
        <taxon>Pseudomonas</taxon>
    </lineage>
</organism>